<evidence type="ECO:0000256" key="4">
    <source>
        <dbReference type="ARBA" id="ARBA00022989"/>
    </source>
</evidence>
<evidence type="ECO:0000256" key="2">
    <source>
        <dbReference type="ARBA" id="ARBA00022475"/>
    </source>
</evidence>
<evidence type="ECO:0000313" key="8">
    <source>
        <dbReference type="Proteomes" id="UP001501237"/>
    </source>
</evidence>
<dbReference type="CDD" id="cd06173">
    <property type="entry name" value="MFS_MefA_like"/>
    <property type="match status" value="1"/>
</dbReference>
<sequence>MIDVGIREVWRNHDFRRLYATRLTSQFSDGLIQVALGGELFFSPEKQTSAAKAATAFAVLLLPYSLLGPFAGVFIDRWRRRQILVYTPLVRALCVLVMIWLISHDNDLFLLAALVALGVNRFFLAALPASLPHVVTEKNLLLANTVSVTSGTIAAFLGAAAGFLTGGTLPSMATATCLYVATSLVARTLHPDLLGPDEVPRETVRNVIKGMIAGVRHVAERRPAALALGAISLYRFVYGLWLIMTLLLYRNHFPSGFDGLAVITAVSGAGYLLGALITPAAVRRVGKDLWITILFAVASAGLLLLATPFRQTLYVAGGFVLGVAAQGIKICVDTIVQQQVADEFRGRVFSAYDMLFNAVFVAAAAVAALALPPTGRSYPVLGFAICAYAAMSAAYLYLTRAYERRGSESLTGPDQPKT</sequence>
<name>A0ABP6Q9K6_9ACTN</name>
<protein>
    <submittedName>
        <fullName evidence="7">MFS transporter</fullName>
    </submittedName>
</protein>
<reference evidence="8" key="1">
    <citation type="journal article" date="2019" name="Int. J. Syst. Evol. Microbiol.">
        <title>The Global Catalogue of Microorganisms (GCM) 10K type strain sequencing project: providing services to taxonomists for standard genome sequencing and annotation.</title>
        <authorList>
            <consortium name="The Broad Institute Genomics Platform"/>
            <consortium name="The Broad Institute Genome Sequencing Center for Infectious Disease"/>
            <person name="Wu L."/>
            <person name="Ma J."/>
        </authorList>
    </citation>
    <scope>NUCLEOTIDE SEQUENCE [LARGE SCALE GENOMIC DNA]</scope>
    <source>
        <strain evidence="8">JCM 9377</strain>
    </source>
</reference>
<feature type="transmembrane region" description="Helical" evidence="6">
    <location>
        <begin position="108"/>
        <end position="129"/>
    </location>
</feature>
<feature type="transmembrane region" description="Helical" evidence="6">
    <location>
        <begin position="169"/>
        <end position="186"/>
    </location>
</feature>
<feature type="transmembrane region" description="Helical" evidence="6">
    <location>
        <begin position="313"/>
        <end position="336"/>
    </location>
</feature>
<dbReference type="SUPFAM" id="SSF103473">
    <property type="entry name" value="MFS general substrate transporter"/>
    <property type="match status" value="1"/>
</dbReference>
<accession>A0ABP6Q9K6</accession>
<keyword evidence="3 6" id="KW-0812">Transmembrane</keyword>
<keyword evidence="5 6" id="KW-0472">Membrane</keyword>
<dbReference type="Proteomes" id="UP001501237">
    <property type="component" value="Unassembled WGS sequence"/>
</dbReference>
<feature type="transmembrane region" description="Helical" evidence="6">
    <location>
        <begin position="377"/>
        <end position="398"/>
    </location>
</feature>
<feature type="transmembrane region" description="Helical" evidence="6">
    <location>
        <begin position="83"/>
        <end position="102"/>
    </location>
</feature>
<proteinExistence type="predicted"/>
<dbReference type="Gene3D" id="1.20.1250.20">
    <property type="entry name" value="MFS general substrate transporter like domains"/>
    <property type="match status" value="1"/>
</dbReference>
<gene>
    <name evidence="7" type="ORF">GCM10010468_33130</name>
</gene>
<feature type="transmembrane region" description="Helical" evidence="6">
    <location>
        <begin position="50"/>
        <end position="71"/>
    </location>
</feature>
<feature type="transmembrane region" description="Helical" evidence="6">
    <location>
        <begin position="261"/>
        <end position="282"/>
    </location>
</feature>
<dbReference type="PANTHER" id="PTHR23513:SF17">
    <property type="entry name" value="MEMBRANE PROTEIN"/>
    <property type="match status" value="1"/>
</dbReference>
<evidence type="ECO:0000256" key="5">
    <source>
        <dbReference type="ARBA" id="ARBA00023136"/>
    </source>
</evidence>
<feature type="transmembrane region" description="Helical" evidence="6">
    <location>
        <begin position="348"/>
        <end position="371"/>
    </location>
</feature>
<organism evidence="7 8">
    <name type="scientific">Actinocorallia longicatena</name>
    <dbReference type="NCBI Taxonomy" id="111803"/>
    <lineage>
        <taxon>Bacteria</taxon>
        <taxon>Bacillati</taxon>
        <taxon>Actinomycetota</taxon>
        <taxon>Actinomycetes</taxon>
        <taxon>Streptosporangiales</taxon>
        <taxon>Thermomonosporaceae</taxon>
        <taxon>Actinocorallia</taxon>
    </lineage>
</organism>
<evidence type="ECO:0000256" key="6">
    <source>
        <dbReference type="SAM" id="Phobius"/>
    </source>
</evidence>
<evidence type="ECO:0000256" key="3">
    <source>
        <dbReference type="ARBA" id="ARBA00022692"/>
    </source>
</evidence>
<dbReference type="InterPro" id="IPR011701">
    <property type="entry name" value="MFS"/>
</dbReference>
<keyword evidence="8" id="KW-1185">Reference proteome</keyword>
<dbReference type="InterPro" id="IPR036259">
    <property type="entry name" value="MFS_trans_sf"/>
</dbReference>
<feature type="transmembrane region" description="Helical" evidence="6">
    <location>
        <begin position="141"/>
        <end position="163"/>
    </location>
</feature>
<feature type="transmembrane region" description="Helical" evidence="6">
    <location>
        <begin position="289"/>
        <end position="307"/>
    </location>
</feature>
<keyword evidence="4 6" id="KW-1133">Transmembrane helix</keyword>
<keyword evidence="2" id="KW-1003">Cell membrane</keyword>
<evidence type="ECO:0000313" key="7">
    <source>
        <dbReference type="EMBL" id="GAA3213273.1"/>
    </source>
</evidence>
<comment type="subcellular location">
    <subcellularLocation>
        <location evidence="1">Cell membrane</location>
        <topology evidence="1">Multi-pass membrane protein</topology>
    </subcellularLocation>
</comment>
<evidence type="ECO:0000256" key="1">
    <source>
        <dbReference type="ARBA" id="ARBA00004651"/>
    </source>
</evidence>
<dbReference type="PANTHER" id="PTHR23513">
    <property type="entry name" value="INTEGRAL MEMBRANE EFFLUX PROTEIN-RELATED"/>
    <property type="match status" value="1"/>
</dbReference>
<dbReference type="EMBL" id="BAAAUV010000007">
    <property type="protein sequence ID" value="GAA3213273.1"/>
    <property type="molecule type" value="Genomic_DNA"/>
</dbReference>
<dbReference type="Pfam" id="PF07690">
    <property type="entry name" value="MFS_1"/>
    <property type="match status" value="1"/>
</dbReference>
<feature type="transmembrane region" description="Helical" evidence="6">
    <location>
        <begin position="225"/>
        <end position="249"/>
    </location>
</feature>
<comment type="caution">
    <text evidence="7">The sequence shown here is derived from an EMBL/GenBank/DDBJ whole genome shotgun (WGS) entry which is preliminary data.</text>
</comment>